<dbReference type="Gene3D" id="3.90.226.10">
    <property type="entry name" value="2-enoyl-CoA Hydratase, Chain A, domain 1"/>
    <property type="match status" value="1"/>
</dbReference>
<feature type="domain" description="Enoyl-CoA hydratase/isomerase" evidence="4">
    <location>
        <begin position="22"/>
        <end position="348"/>
    </location>
</feature>
<dbReference type="EMBL" id="STGU01000001">
    <property type="protein sequence ID" value="THV39020.1"/>
    <property type="molecule type" value="Genomic_DNA"/>
</dbReference>
<dbReference type="GO" id="GO:0005829">
    <property type="term" value="C:cytosol"/>
    <property type="evidence" value="ECO:0007669"/>
    <property type="project" value="TreeGrafter"/>
</dbReference>
<evidence type="ECO:0000256" key="2">
    <source>
        <dbReference type="ARBA" id="ARBA00011915"/>
    </source>
</evidence>
<dbReference type="Pfam" id="PF16113">
    <property type="entry name" value="ECH_2"/>
    <property type="match status" value="1"/>
</dbReference>
<evidence type="ECO:0000256" key="3">
    <source>
        <dbReference type="ARBA" id="ARBA00022801"/>
    </source>
</evidence>
<dbReference type="RefSeq" id="WP_136538000.1">
    <property type="nucleotide sequence ID" value="NZ_STGU01000001.1"/>
</dbReference>
<organism evidence="5 6">
    <name type="scientific">Rhizobium rosettiformans W3</name>
    <dbReference type="NCBI Taxonomy" id="538378"/>
    <lineage>
        <taxon>Bacteria</taxon>
        <taxon>Pseudomonadati</taxon>
        <taxon>Pseudomonadota</taxon>
        <taxon>Alphaproteobacteria</taxon>
        <taxon>Hyphomicrobiales</taxon>
        <taxon>Rhizobiaceae</taxon>
        <taxon>Rhizobium/Agrobacterium group</taxon>
        <taxon>Rhizobium</taxon>
    </lineage>
</organism>
<proteinExistence type="predicted"/>
<dbReference type="InterPro" id="IPR032259">
    <property type="entry name" value="HIBYL-CoA-H"/>
</dbReference>
<dbReference type="PANTHER" id="PTHR43176">
    <property type="entry name" value="3-HYDROXYISOBUTYRYL-COA HYDROLASE-RELATED"/>
    <property type="match status" value="1"/>
</dbReference>
<reference evidence="5 6" key="1">
    <citation type="submission" date="2019-04" db="EMBL/GenBank/DDBJ databases">
        <title>genome sequence of strain W3.</title>
        <authorList>
            <person name="Gao J."/>
            <person name="Sun J."/>
        </authorList>
    </citation>
    <scope>NUCLEOTIDE SEQUENCE [LARGE SCALE GENOMIC DNA]</scope>
    <source>
        <strain evidence="5 6">W3</strain>
    </source>
</reference>
<dbReference type="NCBIfam" id="NF004127">
    <property type="entry name" value="PRK05617.1"/>
    <property type="match status" value="1"/>
</dbReference>
<accession>A0A4S8Q4N5</accession>
<keyword evidence="5" id="KW-0413">Isomerase</keyword>
<evidence type="ECO:0000313" key="5">
    <source>
        <dbReference type="EMBL" id="THV39020.1"/>
    </source>
</evidence>
<evidence type="ECO:0000259" key="4">
    <source>
        <dbReference type="Pfam" id="PF16113"/>
    </source>
</evidence>
<protein>
    <recommendedName>
        <fullName evidence="2">3-hydroxyisobutyryl-CoA hydrolase</fullName>
        <ecNumber evidence="2">3.1.2.4</ecNumber>
    </recommendedName>
</protein>
<gene>
    <name evidence="5" type="ORF">FAA86_01220</name>
</gene>
<sequence>MRYLEADYEGEEILTAKKGALGLIALNRPRVLNSLSHDMILAFGKALDAFEADPDVAAVLVTGEGERGLCAGGDIRMFYESGKAGDSKASQFLKAEYRLNARIARFKKPYVVVMDGITMGGGVGVSSHGSHRIVTETTKLAMPETGIGFFPDIGATWLLSRAAGELGTWMGLTGEAVNGADAITAGFADWYVPQDRVAELLERIAALPAPALGSTMASIIRDYTVDGPTGIFSEGRAMIDRCFAFDTVEEIIAALEQEQSDLAARTLNAISAKSPTSLKVTLRMLREARSSKDLETCLEREFLGTLQVVRVPDFYEGIRAAIIDKDRNPKWSPATLEDVAPESVEAFFVAKDERLFG</sequence>
<dbReference type="GO" id="GO:0003860">
    <property type="term" value="F:3-hydroxyisobutyryl-CoA hydrolase activity"/>
    <property type="evidence" value="ECO:0007669"/>
    <property type="project" value="UniProtKB-EC"/>
</dbReference>
<dbReference type="AlphaFoldDB" id="A0A4S8Q4N5"/>
<dbReference type="Proteomes" id="UP000307378">
    <property type="component" value="Unassembled WGS sequence"/>
</dbReference>
<evidence type="ECO:0000256" key="1">
    <source>
        <dbReference type="ARBA" id="ARBA00001709"/>
    </source>
</evidence>
<dbReference type="GO" id="GO:0006574">
    <property type="term" value="P:L-valine catabolic process"/>
    <property type="evidence" value="ECO:0007669"/>
    <property type="project" value="TreeGrafter"/>
</dbReference>
<keyword evidence="3" id="KW-0378">Hydrolase</keyword>
<dbReference type="SUPFAM" id="SSF52096">
    <property type="entry name" value="ClpP/crotonase"/>
    <property type="match status" value="1"/>
</dbReference>
<dbReference type="GO" id="GO:0016853">
    <property type="term" value="F:isomerase activity"/>
    <property type="evidence" value="ECO:0007669"/>
    <property type="project" value="UniProtKB-KW"/>
</dbReference>
<name>A0A4S8Q4N5_9HYPH</name>
<dbReference type="EC" id="3.1.2.4" evidence="2"/>
<dbReference type="InterPro" id="IPR045004">
    <property type="entry name" value="ECH_dom"/>
</dbReference>
<dbReference type="PANTHER" id="PTHR43176:SF3">
    <property type="entry name" value="3-HYDROXYISOBUTYRYL-COA HYDROLASE, MITOCHONDRIAL"/>
    <property type="match status" value="1"/>
</dbReference>
<dbReference type="InterPro" id="IPR029045">
    <property type="entry name" value="ClpP/crotonase-like_dom_sf"/>
</dbReference>
<dbReference type="CDD" id="cd06558">
    <property type="entry name" value="crotonase-like"/>
    <property type="match status" value="1"/>
</dbReference>
<evidence type="ECO:0000313" key="6">
    <source>
        <dbReference type="Proteomes" id="UP000307378"/>
    </source>
</evidence>
<comment type="caution">
    <text evidence="5">The sequence shown here is derived from an EMBL/GenBank/DDBJ whole genome shotgun (WGS) entry which is preliminary data.</text>
</comment>
<comment type="catalytic activity">
    <reaction evidence="1">
        <text>3-hydroxy-2-methylpropanoyl-CoA + H2O = 3-hydroxy-2-methylpropanoate + CoA + H(+)</text>
        <dbReference type="Rhea" id="RHEA:20888"/>
        <dbReference type="ChEBI" id="CHEBI:11805"/>
        <dbReference type="ChEBI" id="CHEBI:15377"/>
        <dbReference type="ChEBI" id="CHEBI:15378"/>
        <dbReference type="ChEBI" id="CHEBI:57287"/>
        <dbReference type="ChEBI" id="CHEBI:57340"/>
        <dbReference type="EC" id="3.1.2.4"/>
    </reaction>
</comment>